<evidence type="ECO:0000256" key="6">
    <source>
        <dbReference type="SAM" id="MobiDB-lite"/>
    </source>
</evidence>
<keyword evidence="3" id="KW-0677">Repeat</keyword>
<evidence type="ECO:0000256" key="3">
    <source>
        <dbReference type="ARBA" id="ARBA00022737"/>
    </source>
</evidence>
<dbReference type="InterPro" id="IPR011989">
    <property type="entry name" value="ARM-like"/>
</dbReference>
<evidence type="ECO:0000313" key="7">
    <source>
        <dbReference type="EMBL" id="RID72897.1"/>
    </source>
</evidence>
<reference evidence="7 8" key="1">
    <citation type="submission" date="2018-06" db="EMBL/GenBank/DDBJ databases">
        <title>WGS assembly of Brassica rapa FPsc.</title>
        <authorList>
            <person name="Bowman J."/>
            <person name="Kohchi T."/>
            <person name="Yamato K."/>
            <person name="Jenkins J."/>
            <person name="Shu S."/>
            <person name="Ishizaki K."/>
            <person name="Yamaoka S."/>
            <person name="Nishihama R."/>
            <person name="Nakamura Y."/>
            <person name="Berger F."/>
            <person name="Adam C."/>
            <person name="Aki S."/>
            <person name="Althoff F."/>
            <person name="Araki T."/>
            <person name="Arteaga-Vazquez M."/>
            <person name="Balasubrmanian S."/>
            <person name="Bauer D."/>
            <person name="Boehm C."/>
            <person name="Briginshaw L."/>
            <person name="Caballero-Perez J."/>
            <person name="Catarino B."/>
            <person name="Chen F."/>
            <person name="Chiyoda S."/>
            <person name="Chovatia M."/>
            <person name="Davies K."/>
            <person name="Delmans M."/>
            <person name="Demura T."/>
            <person name="Dierschke T."/>
            <person name="Dolan L."/>
            <person name="Dorantes-Acosta A."/>
            <person name="Eklund D."/>
            <person name="Florent S."/>
            <person name="Flores-Sandoval E."/>
            <person name="Fujiyama A."/>
            <person name="Fukuzawa H."/>
            <person name="Galik B."/>
            <person name="Grimanelli D."/>
            <person name="Grimwood J."/>
            <person name="Grossniklaus U."/>
            <person name="Hamada T."/>
            <person name="Haseloff J."/>
            <person name="Hetherington A."/>
            <person name="Higo A."/>
            <person name="Hirakawa Y."/>
            <person name="Hundley H."/>
            <person name="Ikeda Y."/>
            <person name="Inoue K."/>
            <person name="Inoue S."/>
            <person name="Ishida S."/>
            <person name="Jia Q."/>
            <person name="Kakita M."/>
            <person name="Kanazawa T."/>
            <person name="Kawai Y."/>
            <person name="Kawashima T."/>
            <person name="Kennedy M."/>
            <person name="Kinose K."/>
            <person name="Kinoshita T."/>
            <person name="Kohara Y."/>
            <person name="Koide E."/>
            <person name="Komatsu K."/>
            <person name="Kopischke S."/>
            <person name="Kubo M."/>
            <person name="Kyozuka J."/>
            <person name="Lagercrantz U."/>
            <person name="Lin S."/>
            <person name="Lindquist E."/>
            <person name="Lipzen A."/>
            <person name="Lu C."/>
            <person name="Luna E."/>
            <person name="Martienssen R."/>
            <person name="Minamino N."/>
            <person name="Mizutani M."/>
            <person name="Mizutani M."/>
            <person name="Mochizuki N."/>
            <person name="Monte I."/>
            <person name="Mosher R."/>
            <person name="Nagasaki H."/>
            <person name="Nakagami H."/>
            <person name="Naramoto S."/>
            <person name="Nishitani K."/>
            <person name="Ohtani M."/>
            <person name="Okamoto T."/>
            <person name="Okumura M."/>
            <person name="Phillips J."/>
            <person name="Pollak B."/>
            <person name="Reinders A."/>
            <person name="Roevekamp M."/>
            <person name="Sano R."/>
            <person name="Sawa S."/>
            <person name="Schmid M."/>
            <person name="Shirakawa M."/>
            <person name="Solano R."/>
            <person name="Spunde A."/>
            <person name="Suetsugu N."/>
            <person name="Sugano S."/>
            <person name="Sugiyama A."/>
            <person name="Sun R."/>
            <person name="Suzuki Y."/>
            <person name="Takenaka M."/>
            <person name="Takezawa D."/>
            <person name="Tomogane H."/>
            <person name="Tsuzuki M."/>
            <person name="Ueda T."/>
            <person name="Umeda M."/>
            <person name="Ward J."/>
            <person name="Watanabe Y."/>
            <person name="Yazaki K."/>
            <person name="Yokoyama R."/>
            <person name="Yoshitake Y."/>
            <person name="Yotsui I."/>
            <person name="Zachgo S."/>
            <person name="Schmutz J."/>
        </authorList>
    </citation>
    <scope>NUCLEOTIDE SEQUENCE [LARGE SCALE GENOMIC DNA]</scope>
    <source>
        <strain evidence="8">cv. B-3</strain>
    </source>
</reference>
<dbReference type="AlphaFoldDB" id="A0A398A4Z3"/>
<keyword evidence="2 5" id="KW-0813">Transport</keyword>
<dbReference type="SUPFAM" id="SSF48371">
    <property type="entry name" value="ARM repeat"/>
    <property type="match status" value="1"/>
</dbReference>
<dbReference type="Gene3D" id="1.25.10.10">
    <property type="entry name" value="Leucine-rich Repeat Variant"/>
    <property type="match status" value="1"/>
</dbReference>
<evidence type="ECO:0000256" key="1">
    <source>
        <dbReference type="ARBA" id="ARBA00010394"/>
    </source>
</evidence>
<dbReference type="GO" id="GO:0061608">
    <property type="term" value="F:nuclear import signal receptor activity"/>
    <property type="evidence" value="ECO:0007669"/>
    <property type="project" value="InterPro"/>
</dbReference>
<dbReference type="GO" id="GO:0006606">
    <property type="term" value="P:protein import into nucleus"/>
    <property type="evidence" value="ECO:0007669"/>
    <property type="project" value="InterPro"/>
</dbReference>
<keyword evidence="4 5" id="KW-0653">Protein transport</keyword>
<evidence type="ECO:0000313" key="8">
    <source>
        <dbReference type="Proteomes" id="UP000264353"/>
    </source>
</evidence>
<comment type="similarity">
    <text evidence="1 5">Belongs to the importin alpha family.</text>
</comment>
<dbReference type="FunFam" id="1.25.10.10:FF:000222">
    <property type="entry name" value="Importin subunit alpha"/>
    <property type="match status" value="1"/>
</dbReference>
<dbReference type="InterPro" id="IPR000225">
    <property type="entry name" value="Armadillo"/>
</dbReference>
<evidence type="ECO:0000256" key="2">
    <source>
        <dbReference type="ARBA" id="ARBA00022448"/>
    </source>
</evidence>
<dbReference type="EMBL" id="CM010629">
    <property type="protein sequence ID" value="RID72897.1"/>
    <property type="molecule type" value="Genomic_DNA"/>
</dbReference>
<dbReference type="Pfam" id="PF00514">
    <property type="entry name" value="Arm"/>
    <property type="match status" value="4"/>
</dbReference>
<sequence>MDPNYPTRRYFLFAGKKFRKNLSGASESNISDAILNQTYLKKRTKLRRLQMADDGSASNRRDPIKSSVGNVAGQRRRQQAVTVAKERRESLVRAKRLCRVGTNGGDDEDARVENEMMIDEEQPVLEAQTTKAVEELKSAVQSQGKGAMQKRVTALRELRRLLSKSEFPPIDAALSAGAIPLLVQCLSFGSPDEQLLESAWCLTNIAAGKPEETKALLPALPLLIAHLGEKSSAPVAEQCAWAIGNVAGEGEELRNVLLSQGALPPLARMIFPDKGSTVRTAAWALSNLIKGPESKAAAQLVRVDGIVDAILRHLKKTDEEIATEIAWIVVYLSALSDIATSMLLKGGILQLLVERLATSNSLQLLIPVLRSLGNFVSVDPKAMLTILVGGQNTEENVINVLAKCLRSEHRVLKKEAAWVLSNIAAGSIEHKRMIHSSEAMPLLLRLLSTSPFDIKKEVAYVLGNLCVESAEGGDTRPRIIQEHLVSIVSGGCLRGFIDLVRSPDIEAARLGLQFIELVLRGMPNGEGSKIVEGEDGIDAMERFQFHENEELRVMANSLVDKYFGEDYGIDE</sequence>
<dbReference type="Proteomes" id="UP000264353">
    <property type="component" value="Chromosome A2"/>
</dbReference>
<dbReference type="InterPro" id="IPR016024">
    <property type="entry name" value="ARM-type_fold"/>
</dbReference>
<name>A0A398A4Z3_BRACM</name>
<accession>A0A398A4Z3</accession>
<evidence type="ECO:0000256" key="4">
    <source>
        <dbReference type="ARBA" id="ARBA00022927"/>
    </source>
</evidence>
<dbReference type="PANTHER" id="PTHR23316">
    <property type="entry name" value="IMPORTIN ALPHA"/>
    <property type="match status" value="1"/>
</dbReference>
<dbReference type="PIRSF" id="PIRSF005673">
    <property type="entry name" value="Importin_alpha"/>
    <property type="match status" value="1"/>
</dbReference>
<gene>
    <name evidence="7" type="ORF">BRARA_B00076</name>
</gene>
<protein>
    <recommendedName>
        <fullName evidence="5">Importin subunit alpha</fullName>
    </recommendedName>
</protein>
<proteinExistence type="inferred from homology"/>
<evidence type="ECO:0000256" key="5">
    <source>
        <dbReference type="PIRNR" id="PIRNR005673"/>
    </source>
</evidence>
<feature type="region of interest" description="Disordered" evidence="6">
    <location>
        <begin position="50"/>
        <end position="77"/>
    </location>
</feature>
<dbReference type="SMART" id="SM00185">
    <property type="entry name" value="ARM"/>
    <property type="match status" value="7"/>
</dbReference>
<dbReference type="InterPro" id="IPR024931">
    <property type="entry name" value="Importin_alpha"/>
</dbReference>
<dbReference type="GO" id="GO:0005737">
    <property type="term" value="C:cytoplasm"/>
    <property type="evidence" value="ECO:0007669"/>
    <property type="project" value="InterPro"/>
</dbReference>
<organism evidence="7 8">
    <name type="scientific">Brassica campestris</name>
    <name type="common">Field mustard</name>
    <dbReference type="NCBI Taxonomy" id="3711"/>
    <lineage>
        <taxon>Eukaryota</taxon>
        <taxon>Viridiplantae</taxon>
        <taxon>Streptophyta</taxon>
        <taxon>Embryophyta</taxon>
        <taxon>Tracheophyta</taxon>
        <taxon>Spermatophyta</taxon>
        <taxon>Magnoliopsida</taxon>
        <taxon>eudicotyledons</taxon>
        <taxon>Gunneridae</taxon>
        <taxon>Pentapetalae</taxon>
        <taxon>rosids</taxon>
        <taxon>malvids</taxon>
        <taxon>Brassicales</taxon>
        <taxon>Brassicaceae</taxon>
        <taxon>Brassiceae</taxon>
        <taxon>Brassica</taxon>
    </lineage>
</organism>